<dbReference type="Proteomes" id="UP001516400">
    <property type="component" value="Unassembled WGS sequence"/>
</dbReference>
<accession>A0ABD2NRD8</accession>
<evidence type="ECO:0000313" key="2">
    <source>
        <dbReference type="EMBL" id="KAL3281049.1"/>
    </source>
</evidence>
<comment type="caution">
    <text evidence="2">The sequence shown here is derived from an EMBL/GenBank/DDBJ whole genome shotgun (WGS) entry which is preliminary data.</text>
</comment>
<reference evidence="2 3" key="1">
    <citation type="journal article" date="2021" name="BMC Biol.">
        <title>Horizontally acquired antibacterial genes associated with adaptive radiation of ladybird beetles.</title>
        <authorList>
            <person name="Li H.S."/>
            <person name="Tang X.F."/>
            <person name="Huang Y.H."/>
            <person name="Xu Z.Y."/>
            <person name="Chen M.L."/>
            <person name="Du X.Y."/>
            <person name="Qiu B.Y."/>
            <person name="Chen P.T."/>
            <person name="Zhang W."/>
            <person name="Slipinski A."/>
            <person name="Escalona H.E."/>
            <person name="Waterhouse R.M."/>
            <person name="Zwick A."/>
            <person name="Pang H."/>
        </authorList>
    </citation>
    <scope>NUCLEOTIDE SEQUENCE [LARGE SCALE GENOMIC DNA]</scope>
    <source>
        <strain evidence="2">SYSU2018</strain>
    </source>
</reference>
<dbReference type="InterPro" id="IPR009053">
    <property type="entry name" value="Prefoldin"/>
</dbReference>
<name>A0ABD2NRD8_9CUCU</name>
<evidence type="ECO:0000256" key="1">
    <source>
        <dbReference type="SAM" id="Coils"/>
    </source>
</evidence>
<dbReference type="Gene3D" id="1.10.287.370">
    <property type="match status" value="1"/>
</dbReference>
<feature type="coiled-coil region" evidence="1">
    <location>
        <begin position="19"/>
        <end position="46"/>
    </location>
</feature>
<dbReference type="Pfam" id="PF02996">
    <property type="entry name" value="Prefoldin"/>
    <property type="match status" value="1"/>
</dbReference>
<organism evidence="2 3">
    <name type="scientific">Cryptolaemus montrouzieri</name>
    <dbReference type="NCBI Taxonomy" id="559131"/>
    <lineage>
        <taxon>Eukaryota</taxon>
        <taxon>Metazoa</taxon>
        <taxon>Ecdysozoa</taxon>
        <taxon>Arthropoda</taxon>
        <taxon>Hexapoda</taxon>
        <taxon>Insecta</taxon>
        <taxon>Pterygota</taxon>
        <taxon>Neoptera</taxon>
        <taxon>Endopterygota</taxon>
        <taxon>Coleoptera</taxon>
        <taxon>Polyphaga</taxon>
        <taxon>Cucujiformia</taxon>
        <taxon>Coccinelloidea</taxon>
        <taxon>Coccinellidae</taxon>
        <taxon>Scymninae</taxon>
        <taxon>Scymnini</taxon>
        <taxon>Cryptolaemus</taxon>
    </lineage>
</organism>
<dbReference type="InterPro" id="IPR004127">
    <property type="entry name" value="Prefoldin_subunit_alpha"/>
</dbReference>
<proteinExistence type="predicted"/>
<dbReference type="EMBL" id="JABFTP020000144">
    <property type="protein sequence ID" value="KAL3281049.1"/>
    <property type="molecule type" value="Genomic_DNA"/>
</dbReference>
<dbReference type="AlphaFoldDB" id="A0ABD2NRD8"/>
<dbReference type="SUPFAM" id="SSF46579">
    <property type="entry name" value="Prefoldin"/>
    <property type="match status" value="1"/>
</dbReference>
<sequence length="146" mass="17269">MMRTEDIKDKIRKYEIFVEEKLKSDLKEVENKLHSKNLSYQEWEEVEHMSKIVQEFKVKDEDMLLNLELEKGVMGYGEVTDFGEVFVDVGLGYLLKMEPDEAVKYAEIRKKALKREVEHYRQLAVEIKVHIKLVLLAVNELHSTIK</sequence>
<gene>
    <name evidence="2" type="ORF">HHI36_004273</name>
</gene>
<keyword evidence="1" id="KW-0175">Coiled coil</keyword>
<evidence type="ECO:0000313" key="3">
    <source>
        <dbReference type="Proteomes" id="UP001516400"/>
    </source>
</evidence>
<protein>
    <submittedName>
        <fullName evidence="2">Uncharacterized protein</fullName>
    </submittedName>
</protein>
<keyword evidence="3" id="KW-1185">Reference proteome</keyword>